<dbReference type="AlphaFoldDB" id="A0AAV5LY48"/>
<evidence type="ECO:0000256" key="2">
    <source>
        <dbReference type="SAM" id="Phobius"/>
    </source>
</evidence>
<sequence>MAEPERTWRKAESREPTAPVVEEAKTLFILESNEAYCCVSIVFDNWKESGGRQKQDNQLQRLLRKLKACLFWKAMKLIVALGLCLMFHNSVAFKKLRERERNPRADREKKENGEKKGEKKPREKMQKQRRNSGEEDTRRRGIKRRARKSCILEVFLRVN</sequence>
<evidence type="ECO:0000313" key="3">
    <source>
        <dbReference type="EMBL" id="GKV41337.1"/>
    </source>
</evidence>
<reference evidence="3 4" key="1">
    <citation type="journal article" date="2021" name="Commun. Biol.">
        <title>The genome of Shorea leprosula (Dipterocarpaceae) highlights the ecological relevance of drought in aseasonal tropical rainforests.</title>
        <authorList>
            <person name="Ng K.K.S."/>
            <person name="Kobayashi M.J."/>
            <person name="Fawcett J.A."/>
            <person name="Hatakeyama M."/>
            <person name="Paape T."/>
            <person name="Ng C.H."/>
            <person name="Ang C.C."/>
            <person name="Tnah L.H."/>
            <person name="Lee C.T."/>
            <person name="Nishiyama T."/>
            <person name="Sese J."/>
            <person name="O'Brien M.J."/>
            <person name="Copetti D."/>
            <person name="Mohd Noor M.I."/>
            <person name="Ong R.C."/>
            <person name="Putra M."/>
            <person name="Sireger I.Z."/>
            <person name="Indrioko S."/>
            <person name="Kosugi Y."/>
            <person name="Izuno A."/>
            <person name="Isagi Y."/>
            <person name="Lee S.L."/>
            <person name="Shimizu K.K."/>
        </authorList>
    </citation>
    <scope>NUCLEOTIDE SEQUENCE [LARGE SCALE GENOMIC DNA]</scope>
    <source>
        <strain evidence="3">214</strain>
    </source>
</reference>
<name>A0AAV5LY48_9ROSI</name>
<protein>
    <submittedName>
        <fullName evidence="3">Uncharacterized protein</fullName>
    </submittedName>
</protein>
<accession>A0AAV5LY48</accession>
<keyword evidence="4" id="KW-1185">Reference proteome</keyword>
<feature type="transmembrane region" description="Helical" evidence="2">
    <location>
        <begin position="70"/>
        <end position="88"/>
    </location>
</feature>
<evidence type="ECO:0000313" key="4">
    <source>
        <dbReference type="Proteomes" id="UP001054252"/>
    </source>
</evidence>
<keyword evidence="2" id="KW-0472">Membrane</keyword>
<evidence type="ECO:0000256" key="1">
    <source>
        <dbReference type="SAM" id="MobiDB-lite"/>
    </source>
</evidence>
<proteinExistence type="predicted"/>
<gene>
    <name evidence="3" type="ORF">SLEP1_g48883</name>
</gene>
<keyword evidence="2" id="KW-0812">Transmembrane</keyword>
<dbReference type="Proteomes" id="UP001054252">
    <property type="component" value="Unassembled WGS sequence"/>
</dbReference>
<dbReference type="EMBL" id="BPVZ01000149">
    <property type="protein sequence ID" value="GKV41337.1"/>
    <property type="molecule type" value="Genomic_DNA"/>
</dbReference>
<comment type="caution">
    <text evidence="3">The sequence shown here is derived from an EMBL/GenBank/DDBJ whole genome shotgun (WGS) entry which is preliminary data.</text>
</comment>
<keyword evidence="2" id="KW-1133">Transmembrane helix</keyword>
<organism evidence="3 4">
    <name type="scientific">Rubroshorea leprosula</name>
    <dbReference type="NCBI Taxonomy" id="152421"/>
    <lineage>
        <taxon>Eukaryota</taxon>
        <taxon>Viridiplantae</taxon>
        <taxon>Streptophyta</taxon>
        <taxon>Embryophyta</taxon>
        <taxon>Tracheophyta</taxon>
        <taxon>Spermatophyta</taxon>
        <taxon>Magnoliopsida</taxon>
        <taxon>eudicotyledons</taxon>
        <taxon>Gunneridae</taxon>
        <taxon>Pentapetalae</taxon>
        <taxon>rosids</taxon>
        <taxon>malvids</taxon>
        <taxon>Malvales</taxon>
        <taxon>Dipterocarpaceae</taxon>
        <taxon>Rubroshorea</taxon>
    </lineage>
</organism>
<feature type="region of interest" description="Disordered" evidence="1">
    <location>
        <begin position="98"/>
        <end position="142"/>
    </location>
</feature>
<feature type="compositionally biased region" description="Basic and acidic residues" evidence="1">
    <location>
        <begin position="98"/>
        <end position="139"/>
    </location>
</feature>